<organism evidence="2 3">
    <name type="scientific">Chitinophaga rhizophila</name>
    <dbReference type="NCBI Taxonomy" id="2866212"/>
    <lineage>
        <taxon>Bacteria</taxon>
        <taxon>Pseudomonadati</taxon>
        <taxon>Bacteroidota</taxon>
        <taxon>Chitinophagia</taxon>
        <taxon>Chitinophagales</taxon>
        <taxon>Chitinophagaceae</taxon>
        <taxon>Chitinophaga</taxon>
    </lineage>
</organism>
<name>A0ABS7GH72_9BACT</name>
<feature type="transmembrane region" description="Helical" evidence="1">
    <location>
        <begin position="144"/>
        <end position="167"/>
    </location>
</feature>
<proteinExistence type="predicted"/>
<feature type="transmembrane region" description="Helical" evidence="1">
    <location>
        <begin position="19"/>
        <end position="40"/>
    </location>
</feature>
<evidence type="ECO:0000256" key="1">
    <source>
        <dbReference type="SAM" id="Phobius"/>
    </source>
</evidence>
<feature type="transmembrane region" description="Helical" evidence="1">
    <location>
        <begin position="78"/>
        <end position="99"/>
    </location>
</feature>
<evidence type="ECO:0000313" key="3">
    <source>
        <dbReference type="Proteomes" id="UP000812961"/>
    </source>
</evidence>
<evidence type="ECO:0000313" key="2">
    <source>
        <dbReference type="EMBL" id="MBW8687041.1"/>
    </source>
</evidence>
<gene>
    <name evidence="2" type="ORF">K1Y79_22080</name>
</gene>
<sequence>MYAAGTFYKASGLIKPNRLLLAIFGGISLSVLIGWLFYTLTSLLSFVYLNFLLLFAVVVVSVAAYTMLSVVSKNRHPVVNMFLYIVCCYLAWSSQWSFFNMRWNYGYSFLEGTFNPAATFQIIARRMVQIDTENFNRTAGRYPFSGSAAAFFYVTEFIAFMSPLIFITEQKRYYCEGCDVFHQRKDAYVTATAAFLSKQEGDATTHLYRFLPDVSYYSRLAPTTKKAREIIRVTIHYCPKCLDNNIICVSTFEQQPGARNKNMAALDHENKITDGMYIEKDLAQVLIRKFA</sequence>
<reference evidence="2 3" key="1">
    <citation type="submission" date="2021-08" db="EMBL/GenBank/DDBJ databases">
        <title>The genome sequence of Chitinophaga sp. B61.</title>
        <authorList>
            <person name="Zhang X."/>
        </authorList>
    </citation>
    <scope>NUCLEOTIDE SEQUENCE [LARGE SCALE GENOMIC DNA]</scope>
    <source>
        <strain evidence="2 3">B61</strain>
    </source>
</reference>
<keyword evidence="1" id="KW-0472">Membrane</keyword>
<keyword evidence="3" id="KW-1185">Reference proteome</keyword>
<dbReference type="RefSeq" id="WP_220252368.1">
    <property type="nucleotide sequence ID" value="NZ_JAICCF010000004.1"/>
</dbReference>
<dbReference type="EMBL" id="JAICCF010000004">
    <property type="protein sequence ID" value="MBW8687041.1"/>
    <property type="molecule type" value="Genomic_DNA"/>
</dbReference>
<protein>
    <submittedName>
        <fullName evidence="2">Uncharacterized protein</fullName>
    </submittedName>
</protein>
<dbReference type="Proteomes" id="UP000812961">
    <property type="component" value="Unassembled WGS sequence"/>
</dbReference>
<keyword evidence="1" id="KW-1133">Transmembrane helix</keyword>
<feature type="transmembrane region" description="Helical" evidence="1">
    <location>
        <begin position="46"/>
        <end position="66"/>
    </location>
</feature>
<accession>A0ABS7GH72</accession>
<keyword evidence="1" id="KW-0812">Transmembrane</keyword>
<comment type="caution">
    <text evidence="2">The sequence shown here is derived from an EMBL/GenBank/DDBJ whole genome shotgun (WGS) entry which is preliminary data.</text>
</comment>